<keyword evidence="2" id="KW-1185">Reference proteome</keyword>
<reference evidence="1" key="1">
    <citation type="submission" date="2021-02" db="EMBL/GenBank/DDBJ databases">
        <authorList>
            <person name="Dougan E. K."/>
            <person name="Rhodes N."/>
            <person name="Thang M."/>
            <person name="Chan C."/>
        </authorList>
    </citation>
    <scope>NUCLEOTIDE SEQUENCE</scope>
</reference>
<sequence>MLAEAMFLHDPARFRIATLEAFRDHPRQAFDALTDWLGVDRIPPSAEIPAFNVDRRNEGCQNFMRDTDPDELAEAMRPEVETLQWLLRRYGVPSLPVADWTRESKEAEGTAREGR</sequence>
<gene>
    <name evidence="1" type="ORF">PGLA1383_LOCUS37299</name>
</gene>
<protein>
    <submittedName>
        <fullName evidence="1">Uncharacterized protein</fullName>
    </submittedName>
</protein>
<name>A0A813G0A5_POLGL</name>
<accession>A0A813G0A5</accession>
<dbReference type="EMBL" id="CAJNNV010027207">
    <property type="protein sequence ID" value="CAE8619716.1"/>
    <property type="molecule type" value="Genomic_DNA"/>
</dbReference>
<evidence type="ECO:0000313" key="2">
    <source>
        <dbReference type="Proteomes" id="UP000654075"/>
    </source>
</evidence>
<proteinExistence type="predicted"/>
<evidence type="ECO:0000313" key="1">
    <source>
        <dbReference type="EMBL" id="CAE8619716.1"/>
    </source>
</evidence>
<dbReference type="Proteomes" id="UP000654075">
    <property type="component" value="Unassembled WGS sequence"/>
</dbReference>
<dbReference type="AlphaFoldDB" id="A0A813G0A5"/>
<organism evidence="1 2">
    <name type="scientific">Polarella glacialis</name>
    <name type="common">Dinoflagellate</name>
    <dbReference type="NCBI Taxonomy" id="89957"/>
    <lineage>
        <taxon>Eukaryota</taxon>
        <taxon>Sar</taxon>
        <taxon>Alveolata</taxon>
        <taxon>Dinophyceae</taxon>
        <taxon>Suessiales</taxon>
        <taxon>Suessiaceae</taxon>
        <taxon>Polarella</taxon>
    </lineage>
</organism>
<comment type="caution">
    <text evidence="1">The sequence shown here is derived from an EMBL/GenBank/DDBJ whole genome shotgun (WGS) entry which is preliminary data.</text>
</comment>